<reference evidence="1" key="1">
    <citation type="submission" date="2006-10" db="EMBL/GenBank/DDBJ databases">
        <authorList>
            <person name="Amadeo P."/>
            <person name="Zhao Q."/>
            <person name="Wortman J."/>
            <person name="Fraser-Liggett C."/>
            <person name="Carlton J."/>
        </authorList>
    </citation>
    <scope>NUCLEOTIDE SEQUENCE</scope>
    <source>
        <strain evidence="1">G3</strain>
    </source>
</reference>
<evidence type="ECO:0000313" key="1">
    <source>
        <dbReference type="EMBL" id="EAX74165.1"/>
    </source>
</evidence>
<dbReference type="InParanoid" id="A2H8V2"/>
<gene>
    <name evidence="1" type="ORF">TVAG_368490</name>
</gene>
<protein>
    <submittedName>
        <fullName evidence="1">Uncharacterized protein</fullName>
    </submittedName>
</protein>
<evidence type="ECO:0000313" key="2">
    <source>
        <dbReference type="Proteomes" id="UP000001542"/>
    </source>
</evidence>
<dbReference type="AlphaFoldDB" id="A2H8V2"/>
<proteinExistence type="predicted"/>
<reference evidence="1" key="2">
    <citation type="journal article" date="2007" name="Science">
        <title>Draft genome sequence of the sexually transmitted pathogen Trichomonas vaginalis.</title>
        <authorList>
            <person name="Carlton J.M."/>
            <person name="Hirt R.P."/>
            <person name="Silva J.C."/>
            <person name="Delcher A.L."/>
            <person name="Schatz M."/>
            <person name="Zhao Q."/>
            <person name="Wortman J.R."/>
            <person name="Bidwell S.L."/>
            <person name="Alsmark U.C.M."/>
            <person name="Besteiro S."/>
            <person name="Sicheritz-Ponten T."/>
            <person name="Noel C.J."/>
            <person name="Dacks J.B."/>
            <person name="Foster P.G."/>
            <person name="Simillion C."/>
            <person name="Van de Peer Y."/>
            <person name="Miranda-Saavedra D."/>
            <person name="Barton G.J."/>
            <person name="Westrop G.D."/>
            <person name="Mueller S."/>
            <person name="Dessi D."/>
            <person name="Fiori P.L."/>
            <person name="Ren Q."/>
            <person name="Paulsen I."/>
            <person name="Zhang H."/>
            <person name="Bastida-Corcuera F.D."/>
            <person name="Simoes-Barbosa A."/>
            <person name="Brown M.T."/>
            <person name="Hayes R.D."/>
            <person name="Mukherjee M."/>
            <person name="Okumura C.Y."/>
            <person name="Schneider R."/>
            <person name="Smith A.J."/>
            <person name="Vanacova S."/>
            <person name="Villalvazo M."/>
            <person name="Haas B.J."/>
            <person name="Pertea M."/>
            <person name="Feldblyum T.V."/>
            <person name="Utterback T.R."/>
            <person name="Shu C.L."/>
            <person name="Osoegawa K."/>
            <person name="de Jong P.J."/>
            <person name="Hrdy I."/>
            <person name="Horvathova L."/>
            <person name="Zubacova Z."/>
            <person name="Dolezal P."/>
            <person name="Malik S.B."/>
            <person name="Logsdon J.M. Jr."/>
            <person name="Henze K."/>
            <person name="Gupta A."/>
            <person name="Wang C.C."/>
            <person name="Dunne R.L."/>
            <person name="Upcroft J.A."/>
            <person name="Upcroft P."/>
            <person name="White O."/>
            <person name="Salzberg S.L."/>
            <person name="Tang P."/>
            <person name="Chiu C.-H."/>
            <person name="Lee Y.-S."/>
            <person name="Embley T.M."/>
            <person name="Coombs G.H."/>
            <person name="Mottram J.C."/>
            <person name="Tachezy J."/>
            <person name="Fraser-Liggett C.M."/>
            <person name="Johnson P.J."/>
        </authorList>
    </citation>
    <scope>NUCLEOTIDE SEQUENCE [LARGE SCALE GENOMIC DNA]</scope>
    <source>
        <strain evidence="1">G3</strain>
    </source>
</reference>
<dbReference type="Proteomes" id="UP000001542">
    <property type="component" value="Unassembled WGS sequence"/>
</dbReference>
<organism evidence="1 2">
    <name type="scientific">Trichomonas vaginalis (strain ATCC PRA-98 / G3)</name>
    <dbReference type="NCBI Taxonomy" id="412133"/>
    <lineage>
        <taxon>Eukaryota</taxon>
        <taxon>Metamonada</taxon>
        <taxon>Parabasalia</taxon>
        <taxon>Trichomonadida</taxon>
        <taxon>Trichomonadidae</taxon>
        <taxon>Trichomonas</taxon>
    </lineage>
</organism>
<dbReference type="VEuPathDB" id="TrichDB:TVAG_450520"/>
<dbReference type="EMBL" id="DS128677">
    <property type="protein sequence ID" value="EAX74165.1"/>
    <property type="molecule type" value="Genomic_DNA"/>
</dbReference>
<dbReference type="VEuPathDB" id="TrichDB:TVAGG3_0373210"/>
<name>A2H8V2_TRIV3</name>
<sequence>MVDAAISWFTSELKKRGRSDDVIDDIVKLFKDMIANNNHIFKTSRTVSGLDIFDFNFKINDENWGLFANICLRITCCTCAEASCERTISAQRLILTCSNLNMSKELMDARLKIMKGASWKT</sequence>
<dbReference type="SMR" id="A2H8V2"/>
<accession>A2H8V2</accession>
<keyword evidence="2" id="KW-1185">Reference proteome</keyword>